<dbReference type="SUPFAM" id="SSF101386">
    <property type="entry name" value="all-alpha NTP pyrophosphatases"/>
    <property type="match status" value="1"/>
</dbReference>
<keyword evidence="2" id="KW-1185">Reference proteome</keyword>
<proteinExistence type="predicted"/>
<organism evidence="1 2">
    <name type="scientific">Halogeometricum rufum</name>
    <dbReference type="NCBI Taxonomy" id="553469"/>
    <lineage>
        <taxon>Archaea</taxon>
        <taxon>Methanobacteriati</taxon>
        <taxon>Methanobacteriota</taxon>
        <taxon>Stenosarchaea group</taxon>
        <taxon>Halobacteria</taxon>
        <taxon>Halobacteriales</taxon>
        <taxon>Haloferacaceae</taxon>
        <taxon>Halogeometricum</taxon>
    </lineage>
</organism>
<evidence type="ECO:0000313" key="2">
    <source>
        <dbReference type="Proteomes" id="UP000198531"/>
    </source>
</evidence>
<protein>
    <submittedName>
        <fullName evidence="1">NTP pyrophosphatase, house-cleaning of non-canonical NTPs</fullName>
    </submittedName>
</protein>
<evidence type="ECO:0000313" key="1">
    <source>
        <dbReference type="EMBL" id="SFR43986.1"/>
    </source>
</evidence>
<dbReference type="CDD" id="cd11523">
    <property type="entry name" value="NTP-PPase"/>
    <property type="match status" value="1"/>
</dbReference>
<name>A0A1I6GPD2_9EURY</name>
<dbReference type="Proteomes" id="UP000198531">
    <property type="component" value="Unassembled WGS sequence"/>
</dbReference>
<dbReference type="RefSeq" id="WP_089805971.1">
    <property type="nucleotide sequence ID" value="NZ_FOYT01000001.1"/>
</dbReference>
<gene>
    <name evidence="1" type="ORF">SAMN04487947_1462</name>
</gene>
<dbReference type="STRING" id="553469.SAMN04487947_1462"/>
<reference evidence="2" key="1">
    <citation type="submission" date="2016-10" db="EMBL/GenBank/DDBJ databases">
        <authorList>
            <person name="Varghese N."/>
            <person name="Submissions S."/>
        </authorList>
    </citation>
    <scope>NUCLEOTIDE SEQUENCE [LARGE SCALE GENOMIC DNA]</scope>
    <source>
        <strain evidence="2">CGMCC 1.7736</strain>
    </source>
</reference>
<dbReference type="EMBL" id="FOYT01000001">
    <property type="protein sequence ID" value="SFR43986.1"/>
    <property type="molecule type" value="Genomic_DNA"/>
</dbReference>
<dbReference type="Gene3D" id="1.10.287.1080">
    <property type="entry name" value="MazG-like"/>
    <property type="match status" value="1"/>
</dbReference>
<accession>A0A1I6GPD2</accession>
<dbReference type="OrthoDB" id="85269at2157"/>
<dbReference type="AlphaFoldDB" id="A0A1I6GPD2"/>
<sequence length="105" mass="11232">MTDDRQHRVAAFLDAHELHAPPAYRLLDLAAEVGELAADATKSSEYGARPDDLQVNRDELGDALFCLYALADELDVDAGAALEESIAKYEARIDDAGAPGSDATE</sequence>